<dbReference type="PRINTS" id="PR00458">
    <property type="entry name" value="PEROXIDASE"/>
</dbReference>
<dbReference type="OrthoDB" id="2113341at2759"/>
<evidence type="ECO:0000313" key="20">
    <source>
        <dbReference type="EMBL" id="KAF3329977.1"/>
    </source>
</evidence>
<evidence type="ECO:0000256" key="8">
    <source>
        <dbReference type="ARBA" id="ARBA00023004"/>
    </source>
</evidence>
<dbReference type="FunFam" id="1.10.420.10:FF:000001">
    <property type="entry name" value="Peroxidase"/>
    <property type="match status" value="1"/>
</dbReference>
<evidence type="ECO:0000256" key="13">
    <source>
        <dbReference type="PIRSR" id="PIRSR600823-1"/>
    </source>
</evidence>
<feature type="binding site" evidence="15">
    <location>
        <position position="274"/>
    </location>
    <ligand>
        <name>Ca(2+)</name>
        <dbReference type="ChEBI" id="CHEBI:29108"/>
        <label>2</label>
    </ligand>
</feature>
<evidence type="ECO:0000256" key="15">
    <source>
        <dbReference type="PIRSR" id="PIRSR600823-3"/>
    </source>
</evidence>
<feature type="binding site" evidence="14">
    <location>
        <position position="184"/>
    </location>
    <ligand>
        <name>substrate</name>
    </ligand>
</feature>
<feature type="binding site" evidence="15">
    <location>
        <position position="109"/>
    </location>
    <ligand>
        <name>Ca(2+)</name>
        <dbReference type="ChEBI" id="CHEBI:29108"/>
        <label>1</label>
    </ligand>
</feature>
<feature type="site" description="Transition state stabilizer" evidence="16">
    <location>
        <position position="83"/>
    </location>
</feature>
<feature type="binding site" evidence="15">
    <location>
        <position position="91"/>
    </location>
    <ligand>
        <name>Ca(2+)</name>
        <dbReference type="ChEBI" id="CHEBI:29108"/>
        <label>1</label>
    </ligand>
</feature>
<evidence type="ECO:0000256" key="17">
    <source>
        <dbReference type="PIRSR" id="PIRSR600823-5"/>
    </source>
</evidence>
<dbReference type="Proteomes" id="UP000623129">
    <property type="component" value="Unassembled WGS sequence"/>
</dbReference>
<feature type="binding site" evidence="15">
    <location>
        <position position="88"/>
    </location>
    <ligand>
        <name>Ca(2+)</name>
        <dbReference type="ChEBI" id="CHEBI:29108"/>
        <label>1</label>
    </ligand>
</feature>
<dbReference type="GO" id="GO:0042744">
    <property type="term" value="P:hydrogen peroxide catabolic process"/>
    <property type="evidence" value="ECO:0007669"/>
    <property type="project" value="UniProtKB-KW"/>
</dbReference>
<dbReference type="InterPro" id="IPR010255">
    <property type="entry name" value="Haem_peroxidase_sf"/>
</dbReference>
<evidence type="ECO:0000256" key="14">
    <source>
        <dbReference type="PIRSR" id="PIRSR600823-2"/>
    </source>
</evidence>
<feature type="chain" id="PRO_5033095001" description="Peroxidase" evidence="18">
    <location>
        <begin position="24"/>
        <end position="351"/>
    </location>
</feature>
<comment type="subcellular location">
    <subcellularLocation>
        <location evidence="18">Secreted</location>
    </subcellularLocation>
</comment>
<dbReference type="Gene3D" id="1.10.520.10">
    <property type="match status" value="1"/>
</dbReference>
<keyword evidence="9 17" id="KW-1015">Disulfide bond</keyword>
<dbReference type="FunFam" id="1.10.520.10:FF:000001">
    <property type="entry name" value="Peroxidase"/>
    <property type="match status" value="1"/>
</dbReference>
<feature type="domain" description="Plant heme peroxidase family profile" evidence="19">
    <location>
        <begin position="46"/>
        <end position="348"/>
    </location>
</feature>
<keyword evidence="8 15" id="KW-0408">Iron</keyword>
<feature type="binding site" evidence="15">
    <location>
        <position position="95"/>
    </location>
    <ligand>
        <name>Ca(2+)</name>
        <dbReference type="ChEBI" id="CHEBI:29108"/>
        <label>1</label>
    </ligand>
</feature>
<evidence type="ECO:0000256" key="18">
    <source>
        <dbReference type="RuleBase" id="RU362060"/>
    </source>
</evidence>
<feature type="disulfide bond" evidence="17">
    <location>
        <begin position="142"/>
        <end position="344"/>
    </location>
</feature>
<comment type="similarity">
    <text evidence="18">Belongs to the peroxidase family. Classical plant (class III) peroxidase subfamily.</text>
</comment>
<dbReference type="PROSITE" id="PS00435">
    <property type="entry name" value="PEROXIDASE_1"/>
    <property type="match status" value="1"/>
</dbReference>
<feature type="binding site" description="axial binding residue" evidence="15">
    <location>
        <position position="214"/>
    </location>
    <ligand>
        <name>heme b</name>
        <dbReference type="ChEBI" id="CHEBI:60344"/>
    </ligand>
    <ligandPart>
        <name>Fe</name>
        <dbReference type="ChEBI" id="CHEBI:18248"/>
    </ligandPart>
</feature>
<comment type="cofactor">
    <cofactor evidence="15 18">
        <name>heme b</name>
        <dbReference type="ChEBI" id="CHEBI:60344"/>
    </cofactor>
    <text evidence="15 18">Binds 1 heme b (iron(II)-protoporphyrin IX) group per subunit.</text>
</comment>
<feature type="disulfide bond" evidence="17">
    <location>
        <begin position="56"/>
        <end position="136"/>
    </location>
</feature>
<evidence type="ECO:0000256" key="12">
    <source>
        <dbReference type="ARBA" id="ARBA00023324"/>
    </source>
</evidence>
<dbReference type="EMBL" id="SWLB01000014">
    <property type="protein sequence ID" value="KAF3329977.1"/>
    <property type="molecule type" value="Genomic_DNA"/>
</dbReference>
<evidence type="ECO:0000256" key="3">
    <source>
        <dbReference type="ARBA" id="ARBA00022559"/>
    </source>
</evidence>
<evidence type="ECO:0000256" key="1">
    <source>
        <dbReference type="ARBA" id="ARBA00000189"/>
    </source>
</evidence>
<protein>
    <recommendedName>
        <fullName evidence="18">Peroxidase</fullName>
        <ecNumber evidence="18">1.11.1.7</ecNumber>
    </recommendedName>
</protein>
<evidence type="ECO:0000256" key="16">
    <source>
        <dbReference type="PIRSR" id="PIRSR600823-4"/>
    </source>
</evidence>
<dbReference type="InterPro" id="IPR002016">
    <property type="entry name" value="Haem_peroxidase"/>
</dbReference>
<comment type="catalytic activity">
    <reaction evidence="1 18">
        <text>2 a phenolic donor + H2O2 = 2 a phenolic radical donor + 2 H2O</text>
        <dbReference type="Rhea" id="RHEA:56136"/>
        <dbReference type="ChEBI" id="CHEBI:15377"/>
        <dbReference type="ChEBI" id="CHEBI:16240"/>
        <dbReference type="ChEBI" id="CHEBI:139520"/>
        <dbReference type="ChEBI" id="CHEBI:139521"/>
        <dbReference type="EC" id="1.11.1.7"/>
    </reaction>
</comment>
<name>A0A833R076_9POAL</name>
<keyword evidence="12 18" id="KW-0376">Hydrogen peroxide</keyword>
<keyword evidence="5 15" id="KW-0479">Metal-binding</keyword>
<comment type="caution">
    <text evidence="20">The sequence shown here is derived from an EMBL/GenBank/DDBJ whole genome shotgun (WGS) entry which is preliminary data.</text>
</comment>
<dbReference type="GO" id="GO:0006979">
    <property type="term" value="P:response to oxidative stress"/>
    <property type="evidence" value="ECO:0007669"/>
    <property type="project" value="UniProtKB-UniRule"/>
</dbReference>
<feature type="disulfide bond" evidence="17">
    <location>
        <begin position="221"/>
        <end position="253"/>
    </location>
</feature>
<keyword evidence="4 18" id="KW-0349">Heme</keyword>
<accession>A0A833R076</accession>
<dbReference type="GO" id="GO:0020037">
    <property type="term" value="F:heme binding"/>
    <property type="evidence" value="ECO:0007669"/>
    <property type="project" value="UniProtKB-UniRule"/>
</dbReference>
<dbReference type="Gene3D" id="1.10.420.10">
    <property type="entry name" value="Peroxidase, domain 2"/>
    <property type="match status" value="1"/>
</dbReference>
<gene>
    <name evidence="20" type="ORF">FCM35_KLT05308</name>
</gene>
<organism evidence="20 21">
    <name type="scientific">Carex littledalei</name>
    <dbReference type="NCBI Taxonomy" id="544730"/>
    <lineage>
        <taxon>Eukaryota</taxon>
        <taxon>Viridiplantae</taxon>
        <taxon>Streptophyta</taxon>
        <taxon>Embryophyta</taxon>
        <taxon>Tracheophyta</taxon>
        <taxon>Spermatophyta</taxon>
        <taxon>Magnoliopsida</taxon>
        <taxon>Liliopsida</taxon>
        <taxon>Poales</taxon>
        <taxon>Cyperaceae</taxon>
        <taxon>Cyperoideae</taxon>
        <taxon>Cariceae</taxon>
        <taxon>Carex</taxon>
        <taxon>Carex subgen. Euthyceras</taxon>
    </lineage>
</organism>
<dbReference type="CDD" id="cd00693">
    <property type="entry name" value="secretory_peroxidase"/>
    <property type="match status" value="1"/>
</dbReference>
<feature type="binding site" evidence="15">
    <location>
        <position position="266"/>
    </location>
    <ligand>
        <name>Ca(2+)</name>
        <dbReference type="ChEBI" id="CHEBI:29108"/>
        <label>2</label>
    </ligand>
</feature>
<dbReference type="PANTHER" id="PTHR31388">
    <property type="entry name" value="PEROXIDASE 72-RELATED"/>
    <property type="match status" value="1"/>
</dbReference>
<comment type="cofactor">
    <cofactor evidence="15 18">
        <name>Ca(2+)</name>
        <dbReference type="ChEBI" id="CHEBI:29108"/>
    </cofactor>
    <text evidence="15 18">Binds 2 calcium ions per subunit.</text>
</comment>
<dbReference type="InterPro" id="IPR033905">
    <property type="entry name" value="Secretory_peroxidase"/>
</dbReference>
<dbReference type="InterPro" id="IPR019793">
    <property type="entry name" value="Peroxidases_heam-ligand_BS"/>
</dbReference>
<dbReference type="GO" id="GO:0005576">
    <property type="term" value="C:extracellular region"/>
    <property type="evidence" value="ECO:0007669"/>
    <property type="project" value="UniProtKB-SubCell"/>
</dbReference>
<keyword evidence="10" id="KW-0325">Glycoprotein</keyword>
<evidence type="ECO:0000256" key="6">
    <source>
        <dbReference type="ARBA" id="ARBA00022837"/>
    </source>
</evidence>
<dbReference type="PROSITE" id="PS00436">
    <property type="entry name" value="PEROXIDASE_2"/>
    <property type="match status" value="1"/>
</dbReference>
<dbReference type="PRINTS" id="PR00461">
    <property type="entry name" value="PLPEROXIDASE"/>
</dbReference>
<feature type="binding site" evidence="15">
    <location>
        <position position="93"/>
    </location>
    <ligand>
        <name>Ca(2+)</name>
        <dbReference type="ChEBI" id="CHEBI:29108"/>
        <label>1</label>
    </ligand>
</feature>
<feature type="binding site" evidence="15">
    <location>
        <position position="97"/>
    </location>
    <ligand>
        <name>Ca(2+)</name>
        <dbReference type="ChEBI" id="CHEBI:29108"/>
        <label>1</label>
    </ligand>
</feature>
<keyword evidence="6 15" id="KW-0106">Calcium</keyword>
<dbReference type="GO" id="GO:0140825">
    <property type="term" value="F:lactoperoxidase activity"/>
    <property type="evidence" value="ECO:0007669"/>
    <property type="project" value="UniProtKB-EC"/>
</dbReference>
<evidence type="ECO:0000256" key="4">
    <source>
        <dbReference type="ARBA" id="ARBA00022617"/>
    </source>
</evidence>
<keyword evidence="11" id="KW-0873">Pyrrolidone carboxylic acid</keyword>
<evidence type="ECO:0000313" key="21">
    <source>
        <dbReference type="Proteomes" id="UP000623129"/>
    </source>
</evidence>
<dbReference type="SUPFAM" id="SSF48113">
    <property type="entry name" value="Heme-dependent peroxidases"/>
    <property type="match status" value="1"/>
</dbReference>
<keyword evidence="18" id="KW-0732">Signal</keyword>
<feature type="signal peptide" evidence="18">
    <location>
        <begin position="1"/>
        <end position="23"/>
    </location>
</feature>
<evidence type="ECO:0000256" key="2">
    <source>
        <dbReference type="ARBA" id="ARBA00006873"/>
    </source>
</evidence>
<evidence type="ECO:0000256" key="11">
    <source>
        <dbReference type="ARBA" id="ARBA00023283"/>
    </source>
</evidence>
<feature type="binding site" evidence="15">
    <location>
        <position position="215"/>
    </location>
    <ligand>
        <name>Ca(2+)</name>
        <dbReference type="ChEBI" id="CHEBI:29108"/>
        <label>2</label>
    </ligand>
</feature>
<comment type="function">
    <text evidence="18">Removal of H(2)O(2), oxidation of toxic reductants, biosynthesis and degradation of lignin, suberization, auxin catabolism, response to environmental stresses such as wounding, pathogen attack and oxidative stress.</text>
</comment>
<evidence type="ECO:0000256" key="9">
    <source>
        <dbReference type="ARBA" id="ARBA00023157"/>
    </source>
</evidence>
<dbReference type="GO" id="GO:0046872">
    <property type="term" value="F:metal ion binding"/>
    <property type="evidence" value="ECO:0007669"/>
    <property type="project" value="UniProtKB-UniRule"/>
</dbReference>
<evidence type="ECO:0000256" key="7">
    <source>
        <dbReference type="ARBA" id="ARBA00023002"/>
    </source>
</evidence>
<dbReference type="AlphaFoldDB" id="A0A833R076"/>
<evidence type="ECO:0000259" key="19">
    <source>
        <dbReference type="PROSITE" id="PS50873"/>
    </source>
</evidence>
<reference evidence="20" key="1">
    <citation type="submission" date="2020-01" db="EMBL/GenBank/DDBJ databases">
        <title>Genome sequence of Kobresia littledalei, the first chromosome-level genome in the family Cyperaceae.</title>
        <authorList>
            <person name="Qu G."/>
        </authorList>
    </citation>
    <scope>NUCLEOTIDE SEQUENCE</scope>
    <source>
        <strain evidence="20">C.B.Clarke</strain>
        <tissue evidence="20">Leaf</tissue>
    </source>
</reference>
<sequence length="351" mass="38444">MALSNQHLLSLATFSLYISVSLAFFPGYTTHFMGSGFPNEAHPLTGLCPEYYQFTCPQADEIVISVLKEAISKDPRMAAPLLRLHFHDCFVQGCDASVLLDDSKYIVSEKNAVPNMNSLRGFEVIDQIKAQLEEACPNTISCADIIALAARGSTVLSGGPAWELPLGRKDSKTASLKGANANIPPPNSTIQNLITLFARQGLDQGDLAALSGSHTIGVARCVSFKQRLYNQNGDNKADQTLERSFYYSLARVCPRSGGDNNISPLDFTSPVKFDNYYYKSILVGRGLLNSDEVLLTGNEPFVVSLIKTYAEDEALFFDHFAKSMVKMGKINPLTGYNGEVRKNCRRVNGAF</sequence>
<feature type="active site" description="Proton acceptor" evidence="13">
    <location>
        <position position="87"/>
    </location>
</feature>
<dbReference type="PROSITE" id="PS50873">
    <property type="entry name" value="PEROXIDASE_4"/>
    <property type="match status" value="1"/>
</dbReference>
<keyword evidence="3 18" id="KW-0575">Peroxidase</keyword>
<dbReference type="InterPro" id="IPR000823">
    <property type="entry name" value="Peroxidase_pln"/>
</dbReference>
<feature type="disulfide bond" evidence="17">
    <location>
        <begin position="89"/>
        <end position="94"/>
    </location>
</feature>
<evidence type="ECO:0000256" key="5">
    <source>
        <dbReference type="ARBA" id="ARBA00022723"/>
    </source>
</evidence>
<dbReference type="InterPro" id="IPR019794">
    <property type="entry name" value="Peroxidases_AS"/>
</dbReference>
<keyword evidence="18" id="KW-0964">Secreted</keyword>
<dbReference type="EC" id="1.11.1.7" evidence="18"/>
<evidence type="ECO:0000256" key="10">
    <source>
        <dbReference type="ARBA" id="ARBA00023180"/>
    </source>
</evidence>
<dbReference type="Pfam" id="PF00141">
    <property type="entry name" value="peroxidase"/>
    <property type="match status" value="1"/>
</dbReference>
<proteinExistence type="inferred from homology"/>
<keyword evidence="21" id="KW-1185">Reference proteome</keyword>
<dbReference type="PANTHER" id="PTHR31388:SF164">
    <property type="entry name" value="PEROXIDASE 9"/>
    <property type="match status" value="1"/>
</dbReference>
<comment type="similarity">
    <text evidence="2">Belongs to the peroxidase family. Ascorbate peroxidase subfamily.</text>
</comment>
<keyword evidence="7 18" id="KW-0560">Oxidoreductase</keyword>